<gene>
    <name evidence="4" type="ORF">SAMN02745724_04126</name>
</gene>
<feature type="domain" description="YhdP central" evidence="3">
    <location>
        <begin position="22"/>
        <end position="1260"/>
    </location>
</feature>
<dbReference type="PANTHER" id="PTHR38690">
    <property type="entry name" value="PROTEASE-RELATED"/>
    <property type="match status" value="1"/>
</dbReference>
<dbReference type="InterPro" id="IPR025263">
    <property type="entry name" value="YhdP_central"/>
</dbReference>
<sequence length="1290" mass="145418">MQKIIVRNKEHKQEKRLTIGRFCFFCARKIWQFFAITLVLIAVLISVLKYSLPHANDYKSHFEQLIFEKFNVELSIENISAGWEGKGPALELNGISFQSNSLSPIKLEIKQTRLHVNLWQTLLDGQFRSSYFVLDGLKANIDLPELINSSQQNDSDSSNNQLDLFEGLFLGEIGHFALENSAIEVIMRDRKHRTVELQNLTWHNKNEKHQGQGTIRLPGISESSLNLILDLYGTEFKNAFGELYLVANNLNITPWLSSTIAEQVTPIASNINFEAWSRIDKGMFKTIQLEWHQSELSWGFKNSNQKFAINSGALQFKPTSDGWRLNSSDIEMSSNQILWPKMNFELINSGNKYKGKLVNLDFKMLSQLFQLTDNESLIPLLSRSPKGLVSSLFINFNSDEQWQVSAKGKHFGWEQYQDVPGMEELELEINLNQSLGIVSLHSEKSKLFTGSLFPQDVAYEQLDFTAFLFKVNNKWQIKSEDLWLHNKDLSLAAEFKINLFDVPSMSLYAELKGPKAILAKQYYPNGYMPQGTIDYLNSAIIDGEIEQAQVLWHGSFEDYPYENNSGHFAVNAKIVDAQFKFQPDWPSITNLDVDLIFNRERMDIVSRSGKLENLSLHDGVTVSIDDLRISEWLDVIINTEVNAQILQPFFAKTPLSASIGEVLQVVEVEGDVVGLTHLRVNLSEPEVITSGRVVFNNLDVNITTPGIRLDNVAGELTFNDDVIRLPNIMGTWLDLPINLSISGEQTDKEYSLTAKAMANWNVENVLSKSSGLMQGYLAGSIPLSVDFKLGLPNTGFHYQAEITSSLESVSSLLPVPFNKEADKKKPFKGVVRGDEISNLITLNLDNQLYFNSIIENKTASMTNAHLIIGKSDLGLNASDFDVSIDLDKADMSAWIPFIDHLLENINEGESSNFFPSLKQIKGEISQVDFFGALFNQLDFKLDNFAQSTQLKIMAKELRAQVSIPKVLAQRPIYIETDYLRFNLPDKTKSEIEKEPIKNTQWLTSLPAIRFKCADCRVDDYQLDKVTINLDPIENGIQMSDFILDKDKHKFTAKGIWKNKKTDIKGHFTSKDIGELFDEYNFTSSIKDSKANAEFELNWQGLPYEFDVNTLSGDIKWSLAEGHLTEVSDGGARVFSLLSLDSLVRKLKLDFRDVFAKGFFYNSIKGDMHLNNGIASTKNTKVDGVPADVAINGYANLITQELNYNLSVSPEVTSSIPVIVAWMVNPVTGLAALAIDKVLHSAKVISEIKFKISGTMVEPVVTELGRKSREVEIPQTAKPTPELPESKLQLQ</sequence>
<evidence type="ECO:0000313" key="4">
    <source>
        <dbReference type="EMBL" id="SFD30079.1"/>
    </source>
</evidence>
<dbReference type="NCBIfam" id="TIGR02099">
    <property type="entry name" value="YhdP family protein"/>
    <property type="match status" value="1"/>
</dbReference>
<name>A0A1I1R705_9GAMM</name>
<dbReference type="Proteomes" id="UP000198862">
    <property type="component" value="Unassembled WGS sequence"/>
</dbReference>
<dbReference type="RefSeq" id="WP_091989142.1">
    <property type="nucleotide sequence ID" value="NZ_FOLO01000047.1"/>
</dbReference>
<proteinExistence type="predicted"/>
<feature type="transmembrane region" description="Helical" evidence="2">
    <location>
        <begin position="30"/>
        <end position="52"/>
    </location>
</feature>
<keyword evidence="2" id="KW-0812">Transmembrane</keyword>
<evidence type="ECO:0000256" key="2">
    <source>
        <dbReference type="SAM" id="Phobius"/>
    </source>
</evidence>
<dbReference type="OrthoDB" id="9762238at2"/>
<dbReference type="EMBL" id="FOLO01000047">
    <property type="protein sequence ID" value="SFD30079.1"/>
    <property type="molecule type" value="Genomic_DNA"/>
</dbReference>
<protein>
    <submittedName>
        <fullName evidence="4">TIGR02099 family protein</fullName>
    </submittedName>
</protein>
<dbReference type="PANTHER" id="PTHR38690:SF1">
    <property type="entry name" value="PROTEASE"/>
    <property type="match status" value="1"/>
</dbReference>
<organism evidence="4 5">
    <name type="scientific">Pseudoalteromonas denitrificans DSM 6059</name>
    <dbReference type="NCBI Taxonomy" id="1123010"/>
    <lineage>
        <taxon>Bacteria</taxon>
        <taxon>Pseudomonadati</taxon>
        <taxon>Pseudomonadota</taxon>
        <taxon>Gammaproteobacteria</taxon>
        <taxon>Alteromonadales</taxon>
        <taxon>Pseudoalteromonadaceae</taxon>
        <taxon>Pseudoalteromonas</taxon>
    </lineage>
</organism>
<reference evidence="4 5" key="1">
    <citation type="submission" date="2016-10" db="EMBL/GenBank/DDBJ databases">
        <authorList>
            <person name="de Groot N.N."/>
        </authorList>
    </citation>
    <scope>NUCLEOTIDE SEQUENCE [LARGE SCALE GENOMIC DNA]</scope>
    <source>
        <strain evidence="4 5">DSM 6059</strain>
    </source>
</reference>
<dbReference type="InterPro" id="IPR011836">
    <property type="entry name" value="YhdP"/>
</dbReference>
<keyword evidence="2" id="KW-0472">Membrane</keyword>
<accession>A0A1I1R705</accession>
<keyword evidence="5" id="KW-1185">Reference proteome</keyword>
<dbReference type="Pfam" id="PF13116">
    <property type="entry name" value="YhdP"/>
    <property type="match status" value="1"/>
</dbReference>
<evidence type="ECO:0000256" key="1">
    <source>
        <dbReference type="SAM" id="MobiDB-lite"/>
    </source>
</evidence>
<feature type="region of interest" description="Disordered" evidence="1">
    <location>
        <begin position="1267"/>
        <end position="1290"/>
    </location>
</feature>
<keyword evidence="2" id="KW-1133">Transmembrane helix</keyword>
<dbReference type="STRING" id="1123010.SAMN02745724_04126"/>
<evidence type="ECO:0000259" key="3">
    <source>
        <dbReference type="Pfam" id="PF13116"/>
    </source>
</evidence>
<evidence type="ECO:0000313" key="5">
    <source>
        <dbReference type="Proteomes" id="UP000198862"/>
    </source>
</evidence>